<evidence type="ECO:0000313" key="2">
    <source>
        <dbReference type="EMBL" id="KSZ60555.1"/>
    </source>
</evidence>
<evidence type="ECO:0000313" key="3">
    <source>
        <dbReference type="Proteomes" id="UP000053060"/>
    </source>
</evidence>
<dbReference type="GeneID" id="86867350"/>
<accession>A0A0V9URE3</accession>
<feature type="domain" description="N-acetyltransferase" evidence="1">
    <location>
        <begin position="1"/>
        <end position="171"/>
    </location>
</feature>
<reference evidence="3" key="1">
    <citation type="submission" date="2015-01" db="EMBL/GenBank/DDBJ databases">
        <title>Draft genome sequence of Rhodococcus pyridinivorans strain KG-16, a hydrocarbon-degrading bacterium.</title>
        <authorList>
            <person name="Aggarwal R.K."/>
            <person name="Dawar C."/>
        </authorList>
    </citation>
    <scope>NUCLEOTIDE SEQUENCE [LARGE SCALE GENOMIC DNA]</scope>
    <source>
        <strain evidence="3">KG-16</strain>
    </source>
</reference>
<dbReference type="Pfam" id="PF13508">
    <property type="entry name" value="Acetyltransf_7"/>
    <property type="match status" value="1"/>
</dbReference>
<protein>
    <submittedName>
        <fullName evidence="2">Acetyltransferase</fullName>
    </submittedName>
</protein>
<dbReference type="InterPro" id="IPR016181">
    <property type="entry name" value="Acyl_CoA_acyltransferase"/>
</dbReference>
<dbReference type="RefSeq" id="WP_060650658.1">
    <property type="nucleotide sequence ID" value="NZ_AZXY01000001.1"/>
</dbReference>
<dbReference type="PATRIC" id="fig|1441730.3.peg.803"/>
<evidence type="ECO:0000259" key="1">
    <source>
        <dbReference type="PROSITE" id="PS51186"/>
    </source>
</evidence>
<name>A0A0V9URE3_9NOCA</name>
<dbReference type="InterPro" id="IPR000182">
    <property type="entry name" value="GNAT_dom"/>
</dbReference>
<dbReference type="AlphaFoldDB" id="A0A0V9URE3"/>
<dbReference type="SUPFAM" id="SSF55729">
    <property type="entry name" value="Acyl-CoA N-acyltransferases (Nat)"/>
    <property type="match status" value="1"/>
</dbReference>
<comment type="caution">
    <text evidence="2">The sequence shown here is derived from an EMBL/GenBank/DDBJ whole genome shotgun (WGS) entry which is preliminary data.</text>
</comment>
<reference evidence="2 3" key="2">
    <citation type="journal article" date="2016" name="Genome Announc.">
        <title>Draft Genome Sequence of a Versatile Hydrocarbon-Degrading Bacterium, Rhodococcus pyridinivorans Strain KG-16, Collected from Oil Fields in India.</title>
        <authorList>
            <person name="Aggarwal R.K."/>
            <person name="Dawar C."/>
            <person name="Phanindranath R."/>
            <person name="Mutnuri L."/>
            <person name="Dayal A.M."/>
        </authorList>
    </citation>
    <scope>NUCLEOTIDE SEQUENCE [LARGE SCALE GENOMIC DNA]</scope>
    <source>
        <strain evidence="2 3">KG-16</strain>
    </source>
</reference>
<keyword evidence="2" id="KW-0808">Transferase</keyword>
<dbReference type="CDD" id="cd04301">
    <property type="entry name" value="NAT_SF"/>
    <property type="match status" value="1"/>
</dbReference>
<dbReference type="GO" id="GO:0016747">
    <property type="term" value="F:acyltransferase activity, transferring groups other than amino-acyl groups"/>
    <property type="evidence" value="ECO:0007669"/>
    <property type="project" value="InterPro"/>
</dbReference>
<dbReference type="PROSITE" id="PS51186">
    <property type="entry name" value="GNAT"/>
    <property type="match status" value="1"/>
</dbReference>
<gene>
    <name evidence="2" type="ORF">Z045_03815</name>
</gene>
<organism evidence="2 3">
    <name type="scientific">Rhodococcus pyridinivorans KG-16</name>
    <dbReference type="NCBI Taxonomy" id="1441730"/>
    <lineage>
        <taxon>Bacteria</taxon>
        <taxon>Bacillati</taxon>
        <taxon>Actinomycetota</taxon>
        <taxon>Actinomycetes</taxon>
        <taxon>Mycobacteriales</taxon>
        <taxon>Nocardiaceae</taxon>
        <taxon>Rhodococcus</taxon>
    </lineage>
</organism>
<sequence length="177" mass="18764">MLIRRELPADVRAIADVHRTAFAPFAPEGREPVEPGLVASLRASDAWLPSLSLVAEDASGAIVGHVVATRGHVGTTPALGLGPLGVRPDSQRSGVGAALMHAVLGAADALDESLVLLLGHPDYYPRFGFVPAAELGISPDVEEWASHFQARALTAHDPELRGTFRYAEPFYALEEQA</sequence>
<dbReference type="EMBL" id="AZXY01000001">
    <property type="protein sequence ID" value="KSZ60555.1"/>
    <property type="molecule type" value="Genomic_DNA"/>
</dbReference>
<proteinExistence type="predicted"/>
<dbReference type="Proteomes" id="UP000053060">
    <property type="component" value="Unassembled WGS sequence"/>
</dbReference>
<dbReference type="Gene3D" id="3.40.630.30">
    <property type="match status" value="1"/>
</dbReference>